<sequence length="124" mass="13593">MPSLQDQLSRLVYSTDQGQVCPECTQALQACQCATQEEAAYLAGLSGTIRMRKETAGRKGKGVTALYDIPLPLEELKKLAAELKKFCGTGGAIKERAIEIQGDQRDKLQAYLEKKGYRIKRVGG</sequence>
<dbReference type="InterPro" id="IPR005872">
    <property type="entry name" value="SUI1_arc_bac"/>
</dbReference>
<dbReference type="PROSITE" id="PS50296">
    <property type="entry name" value="SUI1"/>
    <property type="match status" value="1"/>
</dbReference>
<protein>
    <submittedName>
        <fullName evidence="4">Translation initiation factor</fullName>
    </submittedName>
</protein>
<reference evidence="4 5" key="1">
    <citation type="submission" date="2024-02" db="EMBL/GenBank/DDBJ databases">
        <title>Marinospirillum sp. MEB 164 isolated from Lonar lake sediment.</title>
        <authorList>
            <person name="Joshi A."/>
            <person name="Thite S."/>
        </authorList>
    </citation>
    <scope>NUCLEOTIDE SEQUENCE [LARGE SCALE GENOMIC DNA]</scope>
    <source>
        <strain evidence="4 5">MEB164</strain>
    </source>
</reference>
<evidence type="ECO:0000313" key="5">
    <source>
        <dbReference type="Proteomes" id="UP001621714"/>
    </source>
</evidence>
<keyword evidence="2" id="KW-0648">Protein biosynthesis</keyword>
<organism evidence="4 5">
    <name type="scientific">Marinospirillum alkalitolerans</name>
    <dbReference type="NCBI Taxonomy" id="3123374"/>
    <lineage>
        <taxon>Bacteria</taxon>
        <taxon>Pseudomonadati</taxon>
        <taxon>Pseudomonadota</taxon>
        <taxon>Gammaproteobacteria</taxon>
        <taxon>Oceanospirillales</taxon>
        <taxon>Oceanospirillaceae</taxon>
        <taxon>Marinospirillum</taxon>
    </lineage>
</organism>
<evidence type="ECO:0000256" key="1">
    <source>
        <dbReference type="ARBA" id="ARBA00022845"/>
    </source>
</evidence>
<keyword evidence="1" id="KW-0810">Translation regulation</keyword>
<keyword evidence="4" id="KW-0396">Initiation factor</keyword>
<dbReference type="InterPro" id="IPR036877">
    <property type="entry name" value="SUI1_dom_sf"/>
</dbReference>
<dbReference type="CDD" id="cd11567">
    <property type="entry name" value="YciH_like"/>
    <property type="match status" value="1"/>
</dbReference>
<evidence type="ECO:0000259" key="3">
    <source>
        <dbReference type="PROSITE" id="PS50296"/>
    </source>
</evidence>
<dbReference type="Gene3D" id="3.30.780.10">
    <property type="entry name" value="SUI1-like domain"/>
    <property type="match status" value="1"/>
</dbReference>
<dbReference type="PIRSF" id="PIRSF037511">
    <property type="entry name" value="Transl_init_SUI1_pro"/>
    <property type="match status" value="1"/>
</dbReference>
<dbReference type="RefSeq" id="WP_405340701.1">
    <property type="nucleotide sequence ID" value="NZ_JBANFI010000007.1"/>
</dbReference>
<evidence type="ECO:0000313" key="4">
    <source>
        <dbReference type="EMBL" id="MFK7161588.1"/>
    </source>
</evidence>
<dbReference type="SUPFAM" id="SSF55159">
    <property type="entry name" value="eIF1-like"/>
    <property type="match status" value="1"/>
</dbReference>
<evidence type="ECO:0000256" key="2">
    <source>
        <dbReference type="ARBA" id="ARBA00022917"/>
    </source>
</evidence>
<proteinExistence type="predicted"/>
<dbReference type="Proteomes" id="UP001621714">
    <property type="component" value="Unassembled WGS sequence"/>
</dbReference>
<keyword evidence="5" id="KW-1185">Reference proteome</keyword>
<accession>A0ABW8PZ79</accession>
<gene>
    <name evidence="4" type="ORF">V6U78_11130</name>
</gene>
<comment type="caution">
    <text evidence="4">The sequence shown here is derived from an EMBL/GenBank/DDBJ whole genome shotgun (WGS) entry which is preliminary data.</text>
</comment>
<name>A0ABW8PZ79_9GAMM</name>
<dbReference type="GO" id="GO:0003743">
    <property type="term" value="F:translation initiation factor activity"/>
    <property type="evidence" value="ECO:0007669"/>
    <property type="project" value="UniProtKB-KW"/>
</dbReference>
<dbReference type="Pfam" id="PF01253">
    <property type="entry name" value="SUI1"/>
    <property type="match status" value="1"/>
</dbReference>
<dbReference type="EMBL" id="JBANFI010000007">
    <property type="protein sequence ID" value="MFK7161588.1"/>
    <property type="molecule type" value="Genomic_DNA"/>
</dbReference>
<feature type="domain" description="SUI1" evidence="3">
    <location>
        <begin position="58"/>
        <end position="116"/>
    </location>
</feature>
<dbReference type="InterPro" id="IPR001950">
    <property type="entry name" value="SUI1"/>
</dbReference>